<feature type="domain" description="Glutamate-ammonia ligase adenylyltransferase repeated" evidence="8">
    <location>
        <begin position="537"/>
        <end position="783"/>
    </location>
</feature>
<evidence type="ECO:0000259" key="8">
    <source>
        <dbReference type="Pfam" id="PF03710"/>
    </source>
</evidence>
<keyword evidence="1 7" id="KW-0808">Transferase</keyword>
<keyword evidence="11" id="KW-1185">Reference proteome</keyword>
<dbReference type="Gene3D" id="1.20.120.1510">
    <property type="match status" value="1"/>
</dbReference>
<dbReference type="InterPro" id="IPR013546">
    <property type="entry name" value="PII_UdlTrfase/GS_AdlTrfase"/>
</dbReference>
<dbReference type="PANTHER" id="PTHR30621:SF0">
    <property type="entry name" value="BIFUNCTIONAL GLUTAMINE SYNTHETASE ADENYLYLTRANSFERASE_ADENYLYL-REMOVING ENZYME"/>
    <property type="match status" value="1"/>
</dbReference>
<dbReference type="RefSeq" id="WP_377002590.1">
    <property type="nucleotide sequence ID" value="NZ_JBHSGG010000002.1"/>
</dbReference>
<comment type="similarity">
    <text evidence="7">Belongs to the GlnE family.</text>
</comment>
<feature type="domain" description="Glutamate-ammonia ligase adenylyltransferase repeated" evidence="8">
    <location>
        <begin position="68"/>
        <end position="265"/>
    </location>
</feature>
<proteinExistence type="inferred from homology"/>
<dbReference type="InterPro" id="IPR023057">
    <property type="entry name" value="GlnE"/>
</dbReference>
<evidence type="ECO:0000256" key="3">
    <source>
        <dbReference type="ARBA" id="ARBA00022741"/>
    </source>
</evidence>
<feature type="domain" description="PII-uridylyltransferase/Glutamine-synthetase adenylyltransferase" evidence="9">
    <location>
        <begin position="804"/>
        <end position="885"/>
    </location>
</feature>
<evidence type="ECO:0000313" key="10">
    <source>
        <dbReference type="EMBL" id="MFC4726683.1"/>
    </source>
</evidence>
<feature type="region of interest" description="Adenylyl removase" evidence="7">
    <location>
        <begin position="1"/>
        <end position="427"/>
    </location>
</feature>
<evidence type="ECO:0000259" key="9">
    <source>
        <dbReference type="Pfam" id="PF08335"/>
    </source>
</evidence>
<accession>A0ABV9NI31</accession>
<dbReference type="HAMAP" id="MF_00802">
    <property type="entry name" value="GlnE"/>
    <property type="match status" value="1"/>
</dbReference>
<keyword evidence="3 7" id="KW-0547">Nucleotide-binding</keyword>
<reference evidence="11" key="1">
    <citation type="journal article" date="2019" name="Int. J. Syst. Evol. Microbiol.">
        <title>The Global Catalogue of Microorganisms (GCM) 10K type strain sequencing project: providing services to taxonomists for standard genome sequencing and annotation.</title>
        <authorList>
            <consortium name="The Broad Institute Genomics Platform"/>
            <consortium name="The Broad Institute Genome Sequencing Center for Infectious Disease"/>
            <person name="Wu L."/>
            <person name="Ma J."/>
        </authorList>
    </citation>
    <scope>NUCLEOTIDE SEQUENCE [LARGE SCALE GENOMIC DNA]</scope>
    <source>
        <strain evidence="11">CGMCC 1.13574</strain>
    </source>
</reference>
<evidence type="ECO:0000256" key="4">
    <source>
        <dbReference type="ARBA" id="ARBA00022840"/>
    </source>
</evidence>
<dbReference type="EC" id="2.7.7.89" evidence="7"/>
<keyword evidence="2 7" id="KW-0548">Nucleotidyltransferase</keyword>
<dbReference type="Gene3D" id="1.20.120.330">
    <property type="entry name" value="Nucleotidyltransferases domain 2"/>
    <property type="match status" value="2"/>
</dbReference>
<dbReference type="EMBL" id="JBHSGG010000002">
    <property type="protein sequence ID" value="MFC4726683.1"/>
    <property type="molecule type" value="Genomic_DNA"/>
</dbReference>
<dbReference type="InterPro" id="IPR043519">
    <property type="entry name" value="NT_sf"/>
</dbReference>
<evidence type="ECO:0000256" key="7">
    <source>
        <dbReference type="HAMAP-Rule" id="MF_00802"/>
    </source>
</evidence>
<keyword evidence="10" id="KW-0436">Ligase</keyword>
<protein>
    <recommendedName>
        <fullName evidence="7">Bifunctional glutamine synthetase adenylyltransferase/adenylyl-removing enzyme</fullName>
    </recommendedName>
    <alternativeName>
        <fullName evidence="7">ATP:glutamine synthetase adenylyltransferase</fullName>
    </alternativeName>
    <alternativeName>
        <fullName evidence="7">ATase</fullName>
    </alternativeName>
    <domain>
        <recommendedName>
            <fullName evidence="7">Glutamine synthetase adenylyl-L-tyrosine phosphorylase</fullName>
            <ecNumber evidence="7">2.7.7.89</ecNumber>
        </recommendedName>
        <alternativeName>
            <fullName evidence="7">Adenylyl removase</fullName>
            <shortName evidence="7">AR</shortName>
            <shortName evidence="7">AT-N</shortName>
        </alternativeName>
    </domain>
    <domain>
        <recommendedName>
            <fullName evidence="7">Glutamine synthetase adenylyl transferase</fullName>
            <ecNumber evidence="7">2.7.7.42</ecNumber>
        </recommendedName>
        <alternativeName>
            <fullName evidence="7">Adenylyl transferase</fullName>
            <shortName evidence="7">AT</shortName>
            <shortName evidence="7">AT-C</shortName>
        </alternativeName>
    </domain>
</protein>
<dbReference type="NCBIfam" id="NF008292">
    <property type="entry name" value="PRK11072.1"/>
    <property type="match status" value="1"/>
</dbReference>
<dbReference type="GO" id="GO:0047388">
    <property type="term" value="F:[glutamine synthetase]-adenylyl-L-tyrosine phosphorylase activity"/>
    <property type="evidence" value="ECO:0007669"/>
    <property type="project" value="UniProtKB-EC"/>
</dbReference>
<feature type="domain" description="PII-uridylyltransferase/Glutamine-synthetase adenylyltransferase" evidence="9">
    <location>
        <begin position="286"/>
        <end position="424"/>
    </location>
</feature>
<evidence type="ECO:0000256" key="6">
    <source>
        <dbReference type="ARBA" id="ARBA00023268"/>
    </source>
</evidence>
<name>A0ABV9NI31_9GAMM</name>
<evidence type="ECO:0000256" key="5">
    <source>
        <dbReference type="ARBA" id="ARBA00022842"/>
    </source>
</evidence>
<dbReference type="SUPFAM" id="SSF81301">
    <property type="entry name" value="Nucleotidyltransferase"/>
    <property type="match status" value="2"/>
</dbReference>
<dbReference type="Gene3D" id="3.30.460.10">
    <property type="entry name" value="Beta Polymerase, domain 2"/>
    <property type="match status" value="2"/>
</dbReference>
<comment type="cofactor">
    <cofactor evidence="7">
        <name>Mg(2+)</name>
        <dbReference type="ChEBI" id="CHEBI:18420"/>
    </cofactor>
</comment>
<comment type="function">
    <text evidence="7">Involved in the regulation of glutamine synthetase GlnA, a key enzyme in the process to assimilate ammonia. When cellular nitrogen levels are high, the C-terminal adenylyl transferase (AT) inactivates GlnA by covalent transfer of an adenylyl group from ATP to specific tyrosine residue of GlnA, thus reducing its activity. Conversely, when nitrogen levels are low, the N-terminal adenylyl removase (AR) activates GlnA by removing the adenylyl group by phosphorolysis, increasing its activity. The regulatory region of GlnE binds the signal transduction protein PII (GlnB) which indicates the nitrogen status of the cell.</text>
</comment>
<evidence type="ECO:0000256" key="1">
    <source>
        <dbReference type="ARBA" id="ARBA00022679"/>
    </source>
</evidence>
<keyword evidence="4 7" id="KW-0067">ATP-binding</keyword>
<keyword evidence="5 7" id="KW-0460">Magnesium</keyword>
<organism evidence="10 11">
    <name type="scientific">Coralloluteibacterium thermophilum</name>
    <dbReference type="NCBI Taxonomy" id="2707049"/>
    <lineage>
        <taxon>Bacteria</taxon>
        <taxon>Pseudomonadati</taxon>
        <taxon>Pseudomonadota</taxon>
        <taxon>Gammaproteobacteria</taxon>
        <taxon>Lysobacterales</taxon>
        <taxon>Lysobacteraceae</taxon>
        <taxon>Coralloluteibacterium</taxon>
    </lineage>
</organism>
<dbReference type="EC" id="2.7.7.42" evidence="7"/>
<evidence type="ECO:0000256" key="2">
    <source>
        <dbReference type="ARBA" id="ARBA00022695"/>
    </source>
</evidence>
<dbReference type="CDD" id="cd05401">
    <property type="entry name" value="NT_GlnE_GlnD_like"/>
    <property type="match status" value="2"/>
</dbReference>
<comment type="caution">
    <text evidence="10">The sequence shown here is derived from an EMBL/GenBank/DDBJ whole genome shotgun (WGS) entry which is preliminary data.</text>
</comment>
<dbReference type="Pfam" id="PF03710">
    <property type="entry name" value="GlnE"/>
    <property type="match status" value="2"/>
</dbReference>
<dbReference type="Proteomes" id="UP001595892">
    <property type="component" value="Unassembled WGS sequence"/>
</dbReference>
<evidence type="ECO:0000313" key="11">
    <source>
        <dbReference type="Proteomes" id="UP001595892"/>
    </source>
</evidence>
<feature type="region of interest" description="Adenylyl transferase" evidence="7">
    <location>
        <begin position="433"/>
        <end position="945"/>
    </location>
</feature>
<comment type="catalytic activity">
    <reaction evidence="7">
        <text>[glutamine synthetase]-O(4)-(5'-adenylyl)-L-tyrosine + phosphate = [glutamine synthetase]-L-tyrosine + ADP</text>
        <dbReference type="Rhea" id="RHEA:43716"/>
        <dbReference type="Rhea" id="RHEA-COMP:10660"/>
        <dbReference type="Rhea" id="RHEA-COMP:10661"/>
        <dbReference type="ChEBI" id="CHEBI:43474"/>
        <dbReference type="ChEBI" id="CHEBI:46858"/>
        <dbReference type="ChEBI" id="CHEBI:83624"/>
        <dbReference type="ChEBI" id="CHEBI:456216"/>
        <dbReference type="EC" id="2.7.7.89"/>
    </reaction>
</comment>
<comment type="catalytic activity">
    <reaction evidence="7">
        <text>[glutamine synthetase]-L-tyrosine + ATP = [glutamine synthetase]-O(4)-(5'-adenylyl)-L-tyrosine + diphosphate</text>
        <dbReference type="Rhea" id="RHEA:18589"/>
        <dbReference type="Rhea" id="RHEA-COMP:10660"/>
        <dbReference type="Rhea" id="RHEA-COMP:10661"/>
        <dbReference type="ChEBI" id="CHEBI:30616"/>
        <dbReference type="ChEBI" id="CHEBI:33019"/>
        <dbReference type="ChEBI" id="CHEBI:46858"/>
        <dbReference type="ChEBI" id="CHEBI:83624"/>
        <dbReference type="EC" id="2.7.7.42"/>
    </reaction>
</comment>
<gene>
    <name evidence="7 10" type="primary">glnE</name>
    <name evidence="10" type="ORF">ACFO3Q_00630</name>
</gene>
<dbReference type="Pfam" id="PF08335">
    <property type="entry name" value="GlnD_UR_UTase"/>
    <property type="match status" value="2"/>
</dbReference>
<sequence length="945" mass="101960">MHAHAAILARFPRVRDSLEALAGAGIAVAGRETEFARLALVSDFAIDTLLRQPALAERLDDAPTPPPVLSLEAEADWQRLLRRWRAAESTRLIWRDVRGLDDVAATLAGCTRIAEQGIAAALDATVARLEVRHGRFRDREGAPQRLVVFGLGKLGGGELNFSSDVDLVLAYPHGGATDGAEPLTDDAFAIRAVRGLTRLLDEVTADGFAFRVDLRLRPFGSAGRVALPFAAMEQYFQNEGRDWERYAWIKARPVAGDLGAGERLLEALRPFVYRRYLDYTALEGLREMKALIATEVARRELADDIKRGPGGIREIEFLVQALQLVRGGREPALRDRRLLPMLAALAEAGYLAPDIARDLREAYLFLRHLENRVQMRGDMQTHELPREPEAQARLAAGMGFADWDSLRAVLDAHRDRVAGEFGRLLAARRRQAPDGALRIYWKALPDGGEAATLAAAGFADAASADAALRAFATSPALRGLSARGRSRLDHVLPALLEAAAAGTAPDAALPRLIALVGAIARRSSYLALLHEQPGALTRLVDVATRSALLAERLAAHPLLLDELLDARAAGPLPTVETFQAEWQRRSGHLDPADTEARLEVLNELRHGFAFRIALAALTERQTAVESSHQLAALAECVVGVVLALAEREVVEAYGRLPDGGIAVLGYGSFGGLELGFGSDLDLVFLYDAPADAVSDGARGVDAARWYGRLAQKIVALLGTLTAAGRLYEVDVRLRPDGAKGMLVSSVASFAAYQRERAWTWERQALVRARPVAGSEAVAAAFARVRHETLAHPRDPDGLRQDILAMRARMRAELDRSRAGRFDLKQGEGGLVDLEFLLQAQVLEHAAAHPAVAAPQDSPGLIAALADAGLLAQVQAAELAAAHAALVARGLACTLDARPRIVEEDADLARTRAAIRAACRSAGLDFTALPARPARTMPLPERLSDA</sequence>
<dbReference type="GO" id="GO:0016874">
    <property type="term" value="F:ligase activity"/>
    <property type="evidence" value="ECO:0007669"/>
    <property type="project" value="UniProtKB-KW"/>
</dbReference>
<dbReference type="SUPFAM" id="SSF81593">
    <property type="entry name" value="Nucleotidyltransferase substrate binding subunit/domain"/>
    <property type="match status" value="2"/>
</dbReference>
<dbReference type="InterPro" id="IPR005190">
    <property type="entry name" value="GlnE_rpt_dom"/>
</dbReference>
<keyword evidence="6 7" id="KW-0511">Multifunctional enzyme</keyword>
<dbReference type="PANTHER" id="PTHR30621">
    <property type="entry name" value="GLUTAMINE SYNTHETASE ADENYLYLTRANSFERASE"/>
    <property type="match status" value="1"/>
</dbReference>
<dbReference type="GO" id="GO:0008882">
    <property type="term" value="F:[glutamate-ammonia-ligase] adenylyltransferase activity"/>
    <property type="evidence" value="ECO:0007669"/>
    <property type="project" value="UniProtKB-EC"/>
</dbReference>